<keyword evidence="3 8" id="KW-1134">Transmembrane beta strand</keyword>
<dbReference type="InterPro" id="IPR036942">
    <property type="entry name" value="Beta-barrel_TonB_sf"/>
</dbReference>
<reference evidence="13 14" key="1">
    <citation type="submission" date="2019-07" db="EMBL/GenBank/DDBJ databases">
        <title>Novel species of Flavobacterium.</title>
        <authorList>
            <person name="Liu Q."/>
            <person name="Xin Y.-H."/>
        </authorList>
    </citation>
    <scope>NUCLEOTIDE SEQUENCE [LARGE SCALE GENOMIC DNA]</scope>
    <source>
        <strain evidence="13 14">LB3P56</strain>
    </source>
</reference>
<dbReference type="Pfam" id="PF07715">
    <property type="entry name" value="Plug"/>
    <property type="match status" value="1"/>
</dbReference>
<comment type="caution">
    <text evidence="13">The sequence shown here is derived from an EMBL/GenBank/DDBJ whole genome shotgun (WGS) entry which is preliminary data.</text>
</comment>
<dbReference type="InterPro" id="IPR023997">
    <property type="entry name" value="TonB-dep_OMP_SusC/RagA_CS"/>
</dbReference>
<keyword evidence="10" id="KW-0732">Signal</keyword>
<evidence type="ECO:0000313" key="14">
    <source>
        <dbReference type="Proteomes" id="UP000318585"/>
    </source>
</evidence>
<dbReference type="Pfam" id="PF00593">
    <property type="entry name" value="TonB_dep_Rec_b-barrel"/>
    <property type="match status" value="1"/>
</dbReference>
<feature type="chain" id="PRO_5022025425" evidence="10">
    <location>
        <begin position="27"/>
        <end position="1024"/>
    </location>
</feature>
<dbReference type="OrthoDB" id="9768177at2"/>
<dbReference type="InterPro" id="IPR008969">
    <property type="entry name" value="CarboxyPept-like_regulatory"/>
</dbReference>
<dbReference type="Gene3D" id="2.40.170.20">
    <property type="entry name" value="TonB-dependent receptor, beta-barrel domain"/>
    <property type="match status" value="1"/>
</dbReference>
<sequence>MKKNVPKLIKLAITLTFCLFAFTNSAYSQSQITISGEIKGIDGTPLPGANVLISGTQTGSAADFDGKFVLRNIPSNAVLDFSYIGFQSQSIEVNGRATINVVLIADSNNLDEVVIIGYQSIRKKDLTGAVSVVDPIKINKNITNSLAESLQGLAAGITVRNGGQPGQNSQIEIRGAASFVNSNPLYIIDGMIADANQTVNNNDIESIQILKDASAAAIYGSRAANGVIIIKTKSGKEGPLKISVTLNTGIQQIPQTWDVMNSSQYANLQKTSFTNSGLIPPSSVGANFNPNINTDWQNEVTQTGNTLDLNIGASGGGKNSSYFLSASQYENKGVLIGRSFQRTTFRINTQMKKGIVTIGENLLLSNSNTKQPLGSFDTGNPFFDMVTMLPVIPVKGAEYINANNPGGWGIGTVDAVSFSKNQVAVTDVLRERINFAKIVGNAFVNVDIMEGLSYKFNVGIEASYDFSKGIRRNGVTQFNAAVRPSFIADNRSRFSSILMEHTLNFNKKVGKHNLNGVVGISDQQTKRDFSLAVRSDITELGDQIFTEINSTTGTSVSEGAITDDYRTFGYLGRINYDYDSKYYLTLTGRIDEDSRFSKAHRTGNFPSIAGAWRISKESFFNVPWINDLKVNASYGELGIVTLGSFDWQGTINNNTRAILGGVAQVGSYQATLVNPDLRWENRKTQNYGLEASLFNNAVKLSAAYYNSLSEDALVTNLPIAVYLGNLGGTPPVNAGSIRNTGFELEASYKNTSNELKWNVGFNLTTIKNRVEEVGNRGEGIDYIQTGLTRSKVGQPLGQWYLLKTDGLFQSQAEIAAHSLNGNPIQPFAKPGDVKFIDVNGDGKITDTDRDFSGSSSWPTLQTGIQFGANYKNFDLSAQFVGVFGNEIFNSVRQQLDSYQNTNFRSDVNPWTAANTNTSDPRIGVATNDQGLVDNARFSSDRWLEDGSYLRLRNIQLGYSFSEDVLKKVKITGLRVYATGQNLFTITKYSGLDPDVQGNGILERGVDNGNWPASRIIAFGVNLEF</sequence>
<evidence type="ECO:0000256" key="10">
    <source>
        <dbReference type="SAM" id="SignalP"/>
    </source>
</evidence>
<dbReference type="InterPro" id="IPR000531">
    <property type="entry name" value="Beta-barrel_TonB"/>
</dbReference>
<evidence type="ECO:0000256" key="7">
    <source>
        <dbReference type="ARBA" id="ARBA00023237"/>
    </source>
</evidence>
<feature type="domain" description="TonB-dependent receptor-like beta-barrel" evidence="11">
    <location>
        <begin position="455"/>
        <end position="982"/>
    </location>
</feature>
<feature type="signal peptide" evidence="10">
    <location>
        <begin position="1"/>
        <end position="26"/>
    </location>
</feature>
<accession>A0A553CL47</accession>
<dbReference type="Pfam" id="PF13715">
    <property type="entry name" value="CarbopepD_reg_2"/>
    <property type="match status" value="1"/>
</dbReference>
<dbReference type="NCBIfam" id="TIGR04057">
    <property type="entry name" value="SusC_RagA_signa"/>
    <property type="match status" value="1"/>
</dbReference>
<dbReference type="InterPro" id="IPR039426">
    <property type="entry name" value="TonB-dep_rcpt-like"/>
</dbReference>
<organism evidence="13 14">
    <name type="scientific">Flavobacterium franklandianum</name>
    <dbReference type="NCBI Taxonomy" id="2594430"/>
    <lineage>
        <taxon>Bacteria</taxon>
        <taxon>Pseudomonadati</taxon>
        <taxon>Bacteroidota</taxon>
        <taxon>Flavobacteriia</taxon>
        <taxon>Flavobacteriales</taxon>
        <taxon>Flavobacteriaceae</taxon>
        <taxon>Flavobacterium</taxon>
    </lineage>
</organism>
<keyword evidence="14" id="KW-1185">Reference proteome</keyword>
<protein>
    <submittedName>
        <fullName evidence="13">TonB-dependent receptor</fullName>
    </submittedName>
</protein>
<evidence type="ECO:0000256" key="3">
    <source>
        <dbReference type="ARBA" id="ARBA00022452"/>
    </source>
</evidence>
<evidence type="ECO:0000259" key="11">
    <source>
        <dbReference type="Pfam" id="PF00593"/>
    </source>
</evidence>
<gene>
    <name evidence="13" type="ORF">FNW17_07890</name>
</gene>
<proteinExistence type="inferred from homology"/>
<dbReference type="InterPro" id="IPR037066">
    <property type="entry name" value="Plug_dom_sf"/>
</dbReference>
<dbReference type="NCBIfam" id="TIGR04056">
    <property type="entry name" value="OMP_RagA_SusC"/>
    <property type="match status" value="1"/>
</dbReference>
<evidence type="ECO:0000256" key="8">
    <source>
        <dbReference type="PROSITE-ProRule" id="PRU01360"/>
    </source>
</evidence>
<dbReference type="GO" id="GO:0009279">
    <property type="term" value="C:cell outer membrane"/>
    <property type="evidence" value="ECO:0007669"/>
    <property type="project" value="UniProtKB-SubCell"/>
</dbReference>
<dbReference type="AlphaFoldDB" id="A0A553CL47"/>
<keyword evidence="2 8" id="KW-0813">Transport</keyword>
<evidence type="ECO:0000313" key="13">
    <source>
        <dbReference type="EMBL" id="TRX21266.1"/>
    </source>
</evidence>
<comment type="subcellular location">
    <subcellularLocation>
        <location evidence="1 8">Cell outer membrane</location>
        <topology evidence="1 8">Multi-pass membrane protein</topology>
    </subcellularLocation>
</comment>
<evidence type="ECO:0000256" key="9">
    <source>
        <dbReference type="RuleBase" id="RU003357"/>
    </source>
</evidence>
<feature type="domain" description="TonB-dependent receptor plug" evidence="12">
    <location>
        <begin position="123"/>
        <end position="227"/>
    </location>
</feature>
<dbReference type="PROSITE" id="PS52016">
    <property type="entry name" value="TONB_DEPENDENT_REC_3"/>
    <property type="match status" value="1"/>
</dbReference>
<dbReference type="SUPFAM" id="SSF56935">
    <property type="entry name" value="Porins"/>
    <property type="match status" value="1"/>
</dbReference>
<keyword evidence="13" id="KW-0675">Receptor</keyword>
<evidence type="ECO:0000256" key="2">
    <source>
        <dbReference type="ARBA" id="ARBA00022448"/>
    </source>
</evidence>
<evidence type="ECO:0000256" key="6">
    <source>
        <dbReference type="ARBA" id="ARBA00023136"/>
    </source>
</evidence>
<keyword evidence="4 8" id="KW-0812">Transmembrane</keyword>
<evidence type="ECO:0000256" key="5">
    <source>
        <dbReference type="ARBA" id="ARBA00023077"/>
    </source>
</evidence>
<dbReference type="Proteomes" id="UP000318585">
    <property type="component" value="Unassembled WGS sequence"/>
</dbReference>
<dbReference type="Gene3D" id="2.60.40.1120">
    <property type="entry name" value="Carboxypeptidase-like, regulatory domain"/>
    <property type="match status" value="1"/>
</dbReference>
<dbReference type="EMBL" id="VJZR01000005">
    <property type="protein sequence ID" value="TRX21266.1"/>
    <property type="molecule type" value="Genomic_DNA"/>
</dbReference>
<keyword evidence="5 9" id="KW-0798">TonB box</keyword>
<dbReference type="RefSeq" id="WP_143389262.1">
    <property type="nucleotide sequence ID" value="NZ_VJZQ01000001.1"/>
</dbReference>
<name>A0A553CL47_9FLAO</name>
<dbReference type="Gene3D" id="2.170.130.10">
    <property type="entry name" value="TonB-dependent receptor, plug domain"/>
    <property type="match status" value="1"/>
</dbReference>
<evidence type="ECO:0000259" key="12">
    <source>
        <dbReference type="Pfam" id="PF07715"/>
    </source>
</evidence>
<dbReference type="InterPro" id="IPR012910">
    <property type="entry name" value="Plug_dom"/>
</dbReference>
<evidence type="ECO:0000256" key="1">
    <source>
        <dbReference type="ARBA" id="ARBA00004571"/>
    </source>
</evidence>
<dbReference type="InterPro" id="IPR023996">
    <property type="entry name" value="TonB-dep_OMP_SusC/RagA"/>
</dbReference>
<comment type="similarity">
    <text evidence="8 9">Belongs to the TonB-dependent receptor family.</text>
</comment>
<dbReference type="SUPFAM" id="SSF49464">
    <property type="entry name" value="Carboxypeptidase regulatory domain-like"/>
    <property type="match status" value="1"/>
</dbReference>
<keyword evidence="7 8" id="KW-0998">Cell outer membrane</keyword>
<evidence type="ECO:0000256" key="4">
    <source>
        <dbReference type="ARBA" id="ARBA00022692"/>
    </source>
</evidence>
<keyword evidence="6 8" id="KW-0472">Membrane</keyword>